<dbReference type="PANTHER" id="PTHR30069">
    <property type="entry name" value="TONB-DEPENDENT OUTER MEMBRANE RECEPTOR"/>
    <property type="match status" value="1"/>
</dbReference>
<dbReference type="Pfam" id="PF00593">
    <property type="entry name" value="TonB_dep_Rec_b-barrel"/>
    <property type="match status" value="1"/>
</dbReference>
<feature type="region of interest" description="Disordered" evidence="12">
    <location>
        <begin position="91"/>
        <end position="114"/>
    </location>
</feature>
<feature type="domain" description="TonB-dependent receptor plug" evidence="15">
    <location>
        <begin position="133"/>
        <end position="240"/>
    </location>
</feature>
<comment type="similarity">
    <text evidence="10 11">Belongs to the TonB-dependent receptor family.</text>
</comment>
<sequence length="933" mass="100424">MHKHEQQWRPLSLKTGRQVCLGALLIAAAGVPVQAVPAGQVAGLPPQAVARSAPALTVQSARELLDMAAGQAADLKTQPPLWNWTQPVVSQAAPTPAAPAAGEPATAQGETPADDENFLDEVSVTATRRAVRQRDVTATVYSVKKEDFKAVGSTTVTDSLVLVPGFQAAPSLGGVRGIGETYLRGFNDQRFQALRDGLSLTRSSNGRSDIFGYQGEDLERIEVLTGGATLRYGSGSVGGVINLITETPKGPPKLTLQYETGSYGFNRYVAKYGGGDDVFSFNLTYAGVTSQNDYPFRYTLPNTAQFYGPTNNPNAALPTTSIPADPSIGRPEPIDFNLFSANSYPNAGTNGPNSFNLNGAGTNDPVNSGPIDLYGFLKPEVGPPVQISGRLTPNEAGAASDSYSAKLVFKPDPVNRITARLNQQNRKYISSGPGLFSDAVCAGNASAALNPVFAGQRIQPLDSQGNPLPCDPQRYIVLTPSSWIASGQRVFPYSSSLSGIPFTPGNAYGIERAASVSAGGLTQTNTAQTEVAVLWDHEVNPTTSINSYAYYYRLTGNSWVPRPYYYDSNLQIALGPRRIPGTPGGFTAGATSQPYFQSDKIEVQTSLTTKLSPGQDLSFGLNFTEDRSYQQQVGAIPFFDQAIARYSAFLIDDISFSDQLKVNAGLRYTSNSAFGELLTPAAGIRFTPDRTVSLRANWSYVFNAPNLSAINVAGAGSLGNPNLRPETGVTYDVGLDFTPANNLGVRFTYFSTYLDGVFGTLQVLNDGSFGQDPQRFPILTQTVNLDGQLATGIEMTGDWGISDQVRLRVSWTNTDARPFGSVDSINSTQFPYFYQYQVPDIPFNNVIFNLLYRNQGMLASLVGRYDGGKRRINSLDFVPAWFTLDLNTEFPITPQVILTGSVFNIFDTQYEYQDGAPAPGTTFRVGARFEIGG</sequence>
<dbReference type="PROSITE" id="PS52016">
    <property type="entry name" value="TONB_DEPENDENT_REC_3"/>
    <property type="match status" value="1"/>
</dbReference>
<feature type="chain" id="PRO_5047311517" evidence="13">
    <location>
        <begin position="36"/>
        <end position="933"/>
    </location>
</feature>
<dbReference type="InterPro" id="IPR037066">
    <property type="entry name" value="Plug_dom_sf"/>
</dbReference>
<dbReference type="InterPro" id="IPR039426">
    <property type="entry name" value="TonB-dep_rcpt-like"/>
</dbReference>
<feature type="domain" description="TonB-dependent receptor-like beta-barrel" evidence="14">
    <location>
        <begin position="514"/>
        <end position="905"/>
    </location>
</feature>
<evidence type="ECO:0000256" key="12">
    <source>
        <dbReference type="SAM" id="MobiDB-lite"/>
    </source>
</evidence>
<keyword evidence="9 10" id="KW-0998">Cell outer membrane</keyword>
<dbReference type="Pfam" id="PF07715">
    <property type="entry name" value="Plug"/>
    <property type="match status" value="1"/>
</dbReference>
<dbReference type="EMBL" id="CP063845">
    <property type="protein sequence ID" value="UFP93877.1"/>
    <property type="molecule type" value="Genomic_DNA"/>
</dbReference>
<evidence type="ECO:0000256" key="6">
    <source>
        <dbReference type="ARBA" id="ARBA00023077"/>
    </source>
</evidence>
<organism evidence="16 17">
    <name type="scientific">Gloeobacter morelensis MG652769</name>
    <dbReference type="NCBI Taxonomy" id="2781736"/>
    <lineage>
        <taxon>Bacteria</taxon>
        <taxon>Bacillati</taxon>
        <taxon>Cyanobacteriota</taxon>
        <taxon>Cyanophyceae</taxon>
        <taxon>Gloeobacterales</taxon>
        <taxon>Gloeobacteraceae</taxon>
        <taxon>Gloeobacter</taxon>
        <taxon>Gloeobacter morelensis</taxon>
    </lineage>
</organism>
<evidence type="ECO:0000313" key="17">
    <source>
        <dbReference type="Proteomes" id="UP001054846"/>
    </source>
</evidence>
<reference evidence="16 17" key="1">
    <citation type="journal article" date="2021" name="Genome Biol. Evol.">
        <title>Complete Genome Sequencing of a Novel Gloeobacter Species from a Waterfall Cave in Mexico.</title>
        <authorList>
            <person name="Saw J.H."/>
            <person name="Cardona T."/>
            <person name="Montejano G."/>
        </authorList>
    </citation>
    <scope>NUCLEOTIDE SEQUENCE [LARGE SCALE GENOMIC DNA]</scope>
    <source>
        <strain evidence="16">MG652769</strain>
    </source>
</reference>
<keyword evidence="8 16" id="KW-0675">Receptor</keyword>
<protein>
    <submittedName>
        <fullName evidence="16">TonB-dependent receptor</fullName>
    </submittedName>
</protein>
<evidence type="ECO:0000256" key="3">
    <source>
        <dbReference type="ARBA" id="ARBA00022452"/>
    </source>
</evidence>
<evidence type="ECO:0000259" key="15">
    <source>
        <dbReference type="Pfam" id="PF07715"/>
    </source>
</evidence>
<evidence type="ECO:0000256" key="10">
    <source>
        <dbReference type="PROSITE-ProRule" id="PRU01360"/>
    </source>
</evidence>
<keyword evidence="17" id="KW-1185">Reference proteome</keyword>
<evidence type="ECO:0000256" key="8">
    <source>
        <dbReference type="ARBA" id="ARBA00023170"/>
    </source>
</evidence>
<keyword evidence="7 10" id="KW-0472">Membrane</keyword>
<keyword evidence="3 10" id="KW-1134">Transmembrane beta strand</keyword>
<evidence type="ECO:0000256" key="7">
    <source>
        <dbReference type="ARBA" id="ARBA00023136"/>
    </source>
</evidence>
<evidence type="ECO:0000256" key="4">
    <source>
        <dbReference type="ARBA" id="ARBA00022692"/>
    </source>
</evidence>
<comment type="subcellular location">
    <subcellularLocation>
        <location evidence="1 10">Cell outer membrane</location>
        <topology evidence="1 10">Multi-pass membrane protein</topology>
    </subcellularLocation>
</comment>
<accession>A0ABY3PJQ2</accession>
<evidence type="ECO:0000256" key="13">
    <source>
        <dbReference type="SAM" id="SignalP"/>
    </source>
</evidence>
<keyword evidence="5 13" id="KW-0732">Signal</keyword>
<gene>
    <name evidence="16" type="ORF">ISF26_19210</name>
</gene>
<evidence type="ECO:0000256" key="11">
    <source>
        <dbReference type="RuleBase" id="RU003357"/>
    </source>
</evidence>
<dbReference type="InterPro" id="IPR000531">
    <property type="entry name" value="Beta-barrel_TonB"/>
</dbReference>
<feature type="compositionally biased region" description="Low complexity" evidence="12">
    <location>
        <begin position="91"/>
        <end position="110"/>
    </location>
</feature>
<keyword evidence="4 10" id="KW-0812">Transmembrane</keyword>
<evidence type="ECO:0000256" key="9">
    <source>
        <dbReference type="ARBA" id="ARBA00023237"/>
    </source>
</evidence>
<keyword evidence="6 11" id="KW-0798">TonB box</keyword>
<evidence type="ECO:0000256" key="1">
    <source>
        <dbReference type="ARBA" id="ARBA00004571"/>
    </source>
</evidence>
<proteinExistence type="inferred from homology"/>
<dbReference type="Gene3D" id="2.170.130.10">
    <property type="entry name" value="TonB-dependent receptor, plug domain"/>
    <property type="match status" value="1"/>
</dbReference>
<dbReference type="Proteomes" id="UP001054846">
    <property type="component" value="Chromosome"/>
</dbReference>
<evidence type="ECO:0000313" key="16">
    <source>
        <dbReference type="EMBL" id="UFP93877.1"/>
    </source>
</evidence>
<evidence type="ECO:0000259" key="14">
    <source>
        <dbReference type="Pfam" id="PF00593"/>
    </source>
</evidence>
<dbReference type="InterPro" id="IPR036942">
    <property type="entry name" value="Beta-barrel_TonB_sf"/>
</dbReference>
<dbReference type="SUPFAM" id="SSF56935">
    <property type="entry name" value="Porins"/>
    <property type="match status" value="1"/>
</dbReference>
<dbReference type="PANTHER" id="PTHR30069:SF29">
    <property type="entry name" value="HEMOGLOBIN AND HEMOGLOBIN-HAPTOGLOBIN-BINDING PROTEIN 1-RELATED"/>
    <property type="match status" value="1"/>
</dbReference>
<evidence type="ECO:0000256" key="5">
    <source>
        <dbReference type="ARBA" id="ARBA00022729"/>
    </source>
</evidence>
<feature type="signal peptide" evidence="13">
    <location>
        <begin position="1"/>
        <end position="35"/>
    </location>
</feature>
<name>A0ABY3PJQ2_9CYAN</name>
<dbReference type="Gene3D" id="2.40.170.20">
    <property type="entry name" value="TonB-dependent receptor, beta-barrel domain"/>
    <property type="match status" value="1"/>
</dbReference>
<dbReference type="InterPro" id="IPR012910">
    <property type="entry name" value="Plug_dom"/>
</dbReference>
<keyword evidence="2 10" id="KW-0813">Transport</keyword>
<dbReference type="RefSeq" id="WP_230840934.1">
    <property type="nucleotide sequence ID" value="NZ_CP063845.1"/>
</dbReference>
<evidence type="ECO:0000256" key="2">
    <source>
        <dbReference type="ARBA" id="ARBA00022448"/>
    </source>
</evidence>